<reference evidence="8" key="1">
    <citation type="journal article" date="2019" name="Int. J. Syst. Evol. Microbiol.">
        <title>The Global Catalogue of Microorganisms (GCM) 10K type strain sequencing project: providing services to taxonomists for standard genome sequencing and annotation.</title>
        <authorList>
            <consortium name="The Broad Institute Genomics Platform"/>
            <consortium name="The Broad Institute Genome Sequencing Center for Infectious Disease"/>
            <person name="Wu L."/>
            <person name="Ma J."/>
        </authorList>
    </citation>
    <scope>NUCLEOTIDE SEQUENCE [LARGE SCALE GENOMIC DNA]</scope>
    <source>
        <strain evidence="8">JCM 17695</strain>
    </source>
</reference>
<organism evidence="7 8">
    <name type="scientific">Actinokineospora soli</name>
    <dbReference type="NCBI Taxonomy" id="1048753"/>
    <lineage>
        <taxon>Bacteria</taxon>
        <taxon>Bacillati</taxon>
        <taxon>Actinomycetota</taxon>
        <taxon>Actinomycetes</taxon>
        <taxon>Pseudonocardiales</taxon>
        <taxon>Pseudonocardiaceae</taxon>
        <taxon>Actinokineospora</taxon>
    </lineage>
</organism>
<dbReference type="Proteomes" id="UP001596512">
    <property type="component" value="Unassembled WGS sequence"/>
</dbReference>
<dbReference type="Gene3D" id="3.30.200.20">
    <property type="entry name" value="Phosphorylase Kinase, domain 1"/>
    <property type="match status" value="1"/>
</dbReference>
<dbReference type="PROSITE" id="PS50011">
    <property type="entry name" value="PROTEIN_KINASE_DOM"/>
    <property type="match status" value="1"/>
</dbReference>
<dbReference type="SUPFAM" id="SSF56112">
    <property type="entry name" value="Protein kinase-like (PK-like)"/>
    <property type="match status" value="1"/>
</dbReference>
<name>A0ABW2TL76_9PSEU</name>
<proteinExistence type="predicted"/>
<evidence type="ECO:0000259" key="6">
    <source>
        <dbReference type="PROSITE" id="PS50011"/>
    </source>
</evidence>
<evidence type="ECO:0000256" key="3">
    <source>
        <dbReference type="ARBA" id="ARBA00022777"/>
    </source>
</evidence>
<sequence length="342" mass="36744">MRETGLIGALLEQRYRVDAPLARGGMSAVYRGVDTRLDRPVAIKVMDPRFASDASFVERFEREARSAARIHHPNVVAVHDQGLDGDHVYLVMELVDGGTLRDLLTERGALPPPLAVSILEPVLAALAAAHAADLVHRDVKPENVLIGANGVVKVADFGLVRALSSPGTTKSSVILGTVSYLSPEQVTTGNAAPRGDVYSAGILLYEMLTGAPPYVGDNPLSVAYRHANDDVPPPSAVTRACRPPSTSWCCARPAATPRPGPRTARRSSPTCSRCARRRRCPGCASRCRRRSRCPSRSSCPCPSRRPSPPPRSRRRTRTARSPSTSPPSGASRPSTTPRRRCG</sequence>
<keyword evidence="2" id="KW-0547">Nucleotide-binding</keyword>
<dbReference type="Gene3D" id="1.10.510.10">
    <property type="entry name" value="Transferase(Phosphotransferase) domain 1"/>
    <property type="match status" value="1"/>
</dbReference>
<feature type="domain" description="Protein kinase" evidence="6">
    <location>
        <begin position="15"/>
        <end position="342"/>
    </location>
</feature>
<evidence type="ECO:0000256" key="4">
    <source>
        <dbReference type="ARBA" id="ARBA00022840"/>
    </source>
</evidence>
<protein>
    <submittedName>
        <fullName evidence="7">Protein kinase</fullName>
    </submittedName>
</protein>
<keyword evidence="4" id="KW-0067">ATP-binding</keyword>
<keyword evidence="3 7" id="KW-0418">Kinase</keyword>
<dbReference type="InterPro" id="IPR008271">
    <property type="entry name" value="Ser/Thr_kinase_AS"/>
</dbReference>
<feature type="compositionally biased region" description="Low complexity" evidence="5">
    <location>
        <begin position="319"/>
        <end position="336"/>
    </location>
</feature>
<dbReference type="PANTHER" id="PTHR43289:SF34">
    <property type="entry name" value="SERINE_THREONINE-PROTEIN KINASE YBDM-RELATED"/>
    <property type="match status" value="1"/>
</dbReference>
<keyword evidence="8" id="KW-1185">Reference proteome</keyword>
<dbReference type="GO" id="GO:0016301">
    <property type="term" value="F:kinase activity"/>
    <property type="evidence" value="ECO:0007669"/>
    <property type="project" value="UniProtKB-KW"/>
</dbReference>
<dbReference type="PROSITE" id="PS00108">
    <property type="entry name" value="PROTEIN_KINASE_ST"/>
    <property type="match status" value="1"/>
</dbReference>
<feature type="region of interest" description="Disordered" evidence="5">
    <location>
        <begin position="288"/>
        <end position="342"/>
    </location>
</feature>
<accession>A0ABW2TL76</accession>
<comment type="caution">
    <text evidence="7">The sequence shown here is derived from an EMBL/GenBank/DDBJ whole genome shotgun (WGS) entry which is preliminary data.</text>
</comment>
<dbReference type="InterPro" id="IPR011009">
    <property type="entry name" value="Kinase-like_dom_sf"/>
</dbReference>
<dbReference type="InterPro" id="IPR000719">
    <property type="entry name" value="Prot_kinase_dom"/>
</dbReference>
<dbReference type="Pfam" id="PF00069">
    <property type="entry name" value="Pkinase"/>
    <property type="match status" value="1"/>
</dbReference>
<dbReference type="SMART" id="SM00220">
    <property type="entry name" value="S_TKc"/>
    <property type="match status" value="1"/>
</dbReference>
<gene>
    <name evidence="7" type="ORF">ACFQV2_09670</name>
</gene>
<evidence type="ECO:0000256" key="5">
    <source>
        <dbReference type="SAM" id="MobiDB-lite"/>
    </source>
</evidence>
<evidence type="ECO:0000256" key="1">
    <source>
        <dbReference type="ARBA" id="ARBA00022679"/>
    </source>
</evidence>
<dbReference type="EMBL" id="JBHTEY010000004">
    <property type="protein sequence ID" value="MFC7613795.1"/>
    <property type="molecule type" value="Genomic_DNA"/>
</dbReference>
<evidence type="ECO:0000256" key="2">
    <source>
        <dbReference type="ARBA" id="ARBA00022741"/>
    </source>
</evidence>
<evidence type="ECO:0000313" key="8">
    <source>
        <dbReference type="Proteomes" id="UP001596512"/>
    </source>
</evidence>
<evidence type="ECO:0000313" key="7">
    <source>
        <dbReference type="EMBL" id="MFC7613795.1"/>
    </source>
</evidence>
<dbReference type="CDD" id="cd14014">
    <property type="entry name" value="STKc_PknB_like"/>
    <property type="match status" value="1"/>
</dbReference>
<dbReference type="PANTHER" id="PTHR43289">
    <property type="entry name" value="MITOGEN-ACTIVATED PROTEIN KINASE KINASE KINASE 20-RELATED"/>
    <property type="match status" value="1"/>
</dbReference>
<keyword evidence="1" id="KW-0808">Transferase</keyword>